<protein>
    <submittedName>
        <fullName evidence="2">DUF6434 domain-containing protein</fullName>
    </submittedName>
</protein>
<dbReference type="Proteomes" id="UP001254770">
    <property type="component" value="Unassembled WGS sequence"/>
</dbReference>
<comment type="caution">
    <text evidence="2">The sequence shown here is derived from an EMBL/GenBank/DDBJ whole genome shotgun (WGS) entry which is preliminary data.</text>
</comment>
<sequence length="190" mass="22149">MAEKRPDLHAGMKVETFSEYYYLKEELQAFCQAHGLAKSGSKAELNQRIANFLRTGKKLVPKKKPTKIARTEELTLESLIEENIIFSEKHRAFFKQELGESFRFKVAFQKWLKSNPGKTYREAVLMYPDIAVKKPEKIDAQFEYNTYIRDFFIANKDRSLQEAIVCWKHKKALPGSNKYDVSDLSVLESR</sequence>
<gene>
    <name evidence="2" type="ORF">P7D69_03100</name>
</gene>
<dbReference type="SUPFAM" id="SSF68906">
    <property type="entry name" value="SAP domain"/>
    <property type="match status" value="1"/>
</dbReference>
<feature type="domain" description="SAP" evidence="1">
    <location>
        <begin position="19"/>
        <end position="53"/>
    </location>
</feature>
<name>A0AAW8T368_9ENTE</name>
<evidence type="ECO:0000313" key="3">
    <source>
        <dbReference type="Proteomes" id="UP001254770"/>
    </source>
</evidence>
<dbReference type="RefSeq" id="WP_222226266.1">
    <property type="nucleotide sequence ID" value="NZ_CP081846.1"/>
</dbReference>
<dbReference type="Pfam" id="PF20026">
    <property type="entry name" value="DUF6434"/>
    <property type="match status" value="1"/>
</dbReference>
<proteinExistence type="predicted"/>
<dbReference type="Pfam" id="PF18953">
    <property type="entry name" value="SAP_new25"/>
    <property type="match status" value="1"/>
</dbReference>
<evidence type="ECO:0000313" key="2">
    <source>
        <dbReference type="EMBL" id="MDT2543333.1"/>
    </source>
</evidence>
<dbReference type="EMBL" id="JARPXL010000002">
    <property type="protein sequence ID" value="MDT2543333.1"/>
    <property type="molecule type" value="Genomic_DNA"/>
</dbReference>
<dbReference type="PROSITE" id="PS50800">
    <property type="entry name" value="SAP"/>
    <property type="match status" value="1"/>
</dbReference>
<dbReference type="AlphaFoldDB" id="A0AAW8T368"/>
<dbReference type="InterPro" id="IPR036361">
    <property type="entry name" value="SAP_dom_sf"/>
</dbReference>
<accession>A0AAW8T368</accession>
<dbReference type="InterPro" id="IPR003034">
    <property type="entry name" value="SAP_dom"/>
</dbReference>
<reference evidence="2" key="1">
    <citation type="submission" date="2023-03" db="EMBL/GenBank/DDBJ databases">
        <authorList>
            <person name="Shen W."/>
            <person name="Cai J."/>
        </authorList>
    </citation>
    <scope>NUCLEOTIDE SEQUENCE</scope>
    <source>
        <strain evidence="2">Y15</strain>
    </source>
</reference>
<dbReference type="InterPro" id="IPR045492">
    <property type="entry name" value="DUF6434"/>
</dbReference>
<organism evidence="2 3">
    <name type="scientific">Enterococcus raffinosus</name>
    <dbReference type="NCBI Taxonomy" id="71452"/>
    <lineage>
        <taxon>Bacteria</taxon>
        <taxon>Bacillati</taxon>
        <taxon>Bacillota</taxon>
        <taxon>Bacilli</taxon>
        <taxon>Lactobacillales</taxon>
        <taxon>Enterococcaceae</taxon>
        <taxon>Enterococcus</taxon>
    </lineage>
</organism>
<evidence type="ECO:0000259" key="1">
    <source>
        <dbReference type="PROSITE" id="PS50800"/>
    </source>
</evidence>